<keyword evidence="1" id="KW-0812">Transmembrane</keyword>
<organism evidence="3 4">
    <name type="scientific">Gracilimonas halophila</name>
    <dbReference type="NCBI Taxonomy" id="1834464"/>
    <lineage>
        <taxon>Bacteria</taxon>
        <taxon>Pseudomonadati</taxon>
        <taxon>Balneolota</taxon>
        <taxon>Balneolia</taxon>
        <taxon>Balneolales</taxon>
        <taxon>Balneolaceae</taxon>
        <taxon>Gracilimonas</taxon>
    </lineage>
</organism>
<evidence type="ECO:0000259" key="2">
    <source>
        <dbReference type="Pfam" id="PF03703"/>
    </source>
</evidence>
<comment type="caution">
    <text evidence="3">The sequence shown here is derived from an EMBL/GenBank/DDBJ whole genome shotgun (WGS) entry which is preliminary data.</text>
</comment>
<dbReference type="RefSeq" id="WP_390300695.1">
    <property type="nucleotide sequence ID" value="NZ_JBHULI010000024.1"/>
</dbReference>
<dbReference type="Proteomes" id="UP001597460">
    <property type="component" value="Unassembled WGS sequence"/>
</dbReference>
<reference evidence="4" key="1">
    <citation type="journal article" date="2019" name="Int. J. Syst. Evol. Microbiol.">
        <title>The Global Catalogue of Microorganisms (GCM) 10K type strain sequencing project: providing services to taxonomists for standard genome sequencing and annotation.</title>
        <authorList>
            <consortium name="The Broad Institute Genomics Platform"/>
            <consortium name="The Broad Institute Genome Sequencing Center for Infectious Disease"/>
            <person name="Wu L."/>
            <person name="Ma J."/>
        </authorList>
    </citation>
    <scope>NUCLEOTIDE SEQUENCE [LARGE SCALE GENOMIC DNA]</scope>
    <source>
        <strain evidence="4">KCTC 52042</strain>
    </source>
</reference>
<dbReference type="PANTHER" id="PTHR37938">
    <property type="entry name" value="BLL0215 PROTEIN"/>
    <property type="match status" value="1"/>
</dbReference>
<dbReference type="PANTHER" id="PTHR37938:SF1">
    <property type="entry name" value="BLL0215 PROTEIN"/>
    <property type="match status" value="1"/>
</dbReference>
<keyword evidence="1" id="KW-0472">Membrane</keyword>
<evidence type="ECO:0000313" key="4">
    <source>
        <dbReference type="Proteomes" id="UP001597460"/>
    </source>
</evidence>
<sequence>MNTKAAVLQEASFNPKIKTYILWYGSLISVLTVVLIPLIPLWLIFGSIYLNKYFERLECELTTRSLRFKRGYIFHTERTIPLDKIQDLTFKEGPLLKYFGLSILKIETAGNTGQGTSDLSLIGIIDAFKFRNLVFEQRDKVTDKSISSASPENDSTNKILIEIRDSLKRIEEKISN</sequence>
<dbReference type="InterPro" id="IPR005182">
    <property type="entry name" value="YdbS-like_PH"/>
</dbReference>
<accession>A0ABM6H8S0</accession>
<gene>
    <name evidence="3" type="ORF">ACFSVN_07765</name>
</gene>
<dbReference type="EMBL" id="JBHULI010000024">
    <property type="protein sequence ID" value="MFD2532337.1"/>
    <property type="molecule type" value="Genomic_DNA"/>
</dbReference>
<name>A0ABM6H8S0_9BACT</name>
<feature type="transmembrane region" description="Helical" evidence="1">
    <location>
        <begin position="20"/>
        <end position="45"/>
    </location>
</feature>
<dbReference type="Pfam" id="PF03703">
    <property type="entry name" value="bPH_2"/>
    <property type="match status" value="1"/>
</dbReference>
<proteinExistence type="predicted"/>
<keyword evidence="1" id="KW-1133">Transmembrane helix</keyword>
<evidence type="ECO:0000256" key="1">
    <source>
        <dbReference type="SAM" id="Phobius"/>
    </source>
</evidence>
<evidence type="ECO:0000313" key="3">
    <source>
        <dbReference type="EMBL" id="MFD2532337.1"/>
    </source>
</evidence>
<feature type="domain" description="YdbS-like PH" evidence="2">
    <location>
        <begin position="60"/>
        <end position="133"/>
    </location>
</feature>
<keyword evidence="4" id="KW-1185">Reference proteome</keyword>
<protein>
    <submittedName>
        <fullName evidence="3">PH domain-containing protein</fullName>
    </submittedName>
</protein>